<reference evidence="10" key="2">
    <citation type="submission" date="2025-09" db="UniProtKB">
        <authorList>
            <consortium name="Ensembl"/>
        </authorList>
    </citation>
    <scope>IDENTIFICATION</scope>
</reference>
<dbReference type="GO" id="GO:0031048">
    <property type="term" value="P:regulatory ncRNA-mediated heterochromatin formation"/>
    <property type="evidence" value="ECO:0007669"/>
    <property type="project" value="TreeGrafter"/>
</dbReference>
<keyword evidence="6" id="KW-0391">Immunity</keyword>
<dbReference type="CDD" id="cd17936">
    <property type="entry name" value="EEXXEc_NFX1"/>
    <property type="match status" value="1"/>
</dbReference>
<dbReference type="Pfam" id="PF13086">
    <property type="entry name" value="AAA_11"/>
    <property type="match status" value="2"/>
</dbReference>
<dbReference type="FunFam" id="3.40.50.300:FF:001140">
    <property type="entry name" value="Zinc finger NFX1-type containing 1"/>
    <property type="match status" value="1"/>
</dbReference>
<evidence type="ECO:0000256" key="8">
    <source>
        <dbReference type="SAM" id="MobiDB-lite"/>
    </source>
</evidence>
<dbReference type="GO" id="GO:0004386">
    <property type="term" value="F:helicase activity"/>
    <property type="evidence" value="ECO:0007669"/>
    <property type="project" value="InterPro"/>
</dbReference>
<dbReference type="STRING" id="1676925.ENSPKIP00000016438"/>
<dbReference type="GO" id="GO:0031380">
    <property type="term" value="C:nuclear RNA-directed RNA polymerase complex"/>
    <property type="evidence" value="ECO:0007669"/>
    <property type="project" value="TreeGrafter"/>
</dbReference>
<keyword evidence="4" id="KW-0863">Zinc-finger</keyword>
<evidence type="ECO:0000259" key="9">
    <source>
        <dbReference type="PROSITE" id="PS51981"/>
    </source>
</evidence>
<evidence type="ECO:0000256" key="3">
    <source>
        <dbReference type="ARBA" id="ARBA00022723"/>
    </source>
</evidence>
<keyword evidence="11" id="KW-1185">Reference proteome</keyword>
<dbReference type="PANTHER" id="PTHR10887:SF341">
    <property type="entry name" value="NFX1-TYPE ZINC FINGER-CONTAINING PROTEIN 1"/>
    <property type="match status" value="1"/>
</dbReference>
<keyword evidence="3" id="KW-0479">Metal-binding</keyword>
<dbReference type="PANTHER" id="PTHR10887">
    <property type="entry name" value="DNA2/NAM7 HELICASE FAMILY"/>
    <property type="match status" value="1"/>
</dbReference>
<feature type="domain" description="RZ-type" evidence="9">
    <location>
        <begin position="1806"/>
        <end position="1877"/>
    </location>
</feature>
<feature type="coiled-coil region" evidence="7">
    <location>
        <begin position="782"/>
        <end position="851"/>
    </location>
</feature>
<dbReference type="InterPro" id="IPR041679">
    <property type="entry name" value="DNA2/NAM7-like_C"/>
</dbReference>
<evidence type="ECO:0000256" key="5">
    <source>
        <dbReference type="ARBA" id="ARBA00022833"/>
    </source>
</evidence>
<name>A0A3B3RDJ3_9TELE</name>
<sequence length="1893" mass="216469">MNRPRGQRGIARANAEHQEGAGAAVREDNWRPPQGRGGRGRARGDVRGRNFRGQQNDRRDGNWRNRGDLGGWNFRGQQDDRRDDNWRNGGNRDENPGRRRGNGAWERGRGGRRGRGQMREDVPEVRKLGLRNLEELSMKEASEIAITLSSSQGLQILLEEMEMGHNFVQLLCQVLSHALSSKIDRQIVQHLAAIIKDSMFLRTILPHYVAGMMTDHMPARRMQYPQHLDNIISLLSHVIRIFPASSVPVVSMLVTLLRQTINELRASGVMIQEDTEQNLEKIQNLVNHLTEKARDGTLRSDNYTFLTAEESPPGVADFRTMPIYPTPEEIHQNEKPFLRPNITSQAYASSEIYLDTHFRLLREDFVRPLREGIKQLLEFYQEQGQGQVHMRGRRFNDIRIYFDTRLVVPLCTPSGIAYKVQFDASPLKFVRWQNSKRLLYGSLVCLSHDNFETLLFATVSDRVPEDLQKGLVQLSFSQDSRVALAEIQVSASFLMVETTAYFEAYRHVLEGLQEEDADHLPFHRYIVECKSEIRPPAYLTMEKTLDLGCIAAQGFQKNVKPFRTLEPRAWPDMEQLGLDESQMKALKLALTKELAIIQGPPGTGKTYVGLKIAQALLKNSDMWSDLVTTPVLVVCYTNHALDQFLEGIHGFLGNGIVRVGGRSSSEVLKHFTLRELTGAAEFRRNLPIHLRRAYYEISVELAQAEQKIQKQAAQLECSLRGILHEQFLEKFISEDHWISLNVNPVWDGFQTSGQKKSMILEWLGLSSSAFQQTTQQILDNAEEEEEEPHQDEEEELVEVEEEADLIQAERILEGTDFHDRGTGKRKKKEDLVVMELARQMLTLNLENIEQEPGQKLGEWQVQGEQKKKMKQRIRRELAKGTTMSEEDEARIHNMWTLSLQERWKLYRLWLMRYRTDMRARALQSEQAYQEAAERLAEIQLRRDLCVLREAKVIGMTTTGAAKYRRILQEVRPRLVIVEEAAEVLEAHIITTLSQACQHLILIGDHQQLRPSATVYELAKNFNLEVSLFERLVKLDFPYVRLNYQHRMRPEIAQLLTPHIYSQLENHPSVLEYGNMKGILSNLFFVEHELPEEEIIDGHSHKNRHEALFVVALCRYLLCQDYQPSQITILTTYTGQLHCLRKLLPAAQFAGVKVHVVDKYQGEENDIILLSLVRSNPEGRVGFLQIANRVCVALSRAKKGLYCIGNLGMLGRVQLWSNILHTLREHGRAGRQLMLCCQNHPGTRTLVSSADDFKKVPEGGCQLPCDFRLACGHVCTRACHPYDADHKKFQCLKPCTKVLCQLGHRCPSFCYQDCPECPVPLEKVIPTCRHKQMVPCHQDPQQFICQEPCEQTLECGHACDMVCGMLCTPLCMVKVNMELQCGHHQMVPCHYISNAVNRQPGCQKKCGEILKCGHPCSGTCQKCYQGRYHKACNFHCGRPLICSHVCQVPCVSECPPCQCPCENRCVHSACPKACGQPCAPCKEPCAWQCPHQRCTKLCHEPCDRTPCFRVCTKMLPCGHPCIGLCGETCPNKCRTCHHEEVTEIFFGTEDDPLARFIQLEDCRHIFETSALDKFMKEGTDDDNAGNLNQQAIRLKECPRCRTPIRRNLRYGAHVNRSLAEIEKVKVVLNGSPEDIERKRNVLLKNLQTMDVLLLYTSHKYDLVTKQLEQNDLTLQILWRIENKMNFLDRLTKLTRIMKKNMSREYREYFSSRIQECLEWLWDPNQKFSEQQFSDLQSEVQRLTFLAELNVCCSRAGDEVKNTDVAVEEQVLRRLLEGTKPFTQTEESWAKQELDRLKEKLSCNGLDITEEERVMIVEAIGLPKGHWYKCPKGHVYAIGECGGAMQESKCPECSSTIGGTNHALASGNQVASEMDGAQYSAWSEAANLQNFDPRL</sequence>
<dbReference type="OrthoDB" id="2423195at2759"/>
<protein>
    <submittedName>
        <fullName evidence="10">Zinc finger NFX1-type containing 1</fullName>
    </submittedName>
</protein>
<dbReference type="Gene3D" id="3.40.50.300">
    <property type="entry name" value="P-loop containing nucleotide triphosphate hydrolases"/>
    <property type="match status" value="3"/>
</dbReference>
<keyword evidence="2" id="KW-0963">Cytoplasm</keyword>
<dbReference type="InterPro" id="IPR045055">
    <property type="entry name" value="DNA2/NAM7-like"/>
</dbReference>
<dbReference type="InterPro" id="IPR041677">
    <property type="entry name" value="DNA2/NAM7_AAA_11"/>
</dbReference>
<proteinExistence type="predicted"/>
<feature type="region of interest" description="Disordered" evidence="8">
    <location>
        <begin position="1"/>
        <end position="119"/>
    </location>
</feature>
<keyword evidence="7" id="KW-0175">Coiled coil</keyword>
<evidence type="ECO:0000256" key="6">
    <source>
        <dbReference type="ARBA" id="ARBA00022859"/>
    </source>
</evidence>
<dbReference type="Pfam" id="PF25396">
    <property type="entry name" value="ZNFX1"/>
    <property type="match status" value="1"/>
</dbReference>
<dbReference type="GO" id="GO:0008270">
    <property type="term" value="F:zinc ion binding"/>
    <property type="evidence" value="ECO:0007669"/>
    <property type="project" value="UniProtKB-KW"/>
</dbReference>
<feature type="compositionally biased region" description="Basic and acidic residues" evidence="8">
    <location>
        <begin position="14"/>
        <end position="30"/>
    </location>
</feature>
<dbReference type="Pfam" id="PF13087">
    <property type="entry name" value="AAA_12"/>
    <property type="match status" value="1"/>
</dbReference>
<evidence type="ECO:0000256" key="4">
    <source>
        <dbReference type="ARBA" id="ARBA00022771"/>
    </source>
</evidence>
<dbReference type="CDD" id="cd18808">
    <property type="entry name" value="SF1_C_Upf1"/>
    <property type="match status" value="1"/>
</dbReference>
<comment type="subcellular location">
    <subcellularLocation>
        <location evidence="1">Cytoplasm</location>
    </subcellularLocation>
</comment>
<dbReference type="GO" id="GO:0005737">
    <property type="term" value="C:cytoplasm"/>
    <property type="evidence" value="ECO:0007669"/>
    <property type="project" value="UniProtKB-SubCell"/>
</dbReference>
<dbReference type="Pfam" id="PF20173">
    <property type="entry name" value="ZnF_RZ-type"/>
    <property type="match status" value="1"/>
</dbReference>
<reference evidence="10" key="1">
    <citation type="submission" date="2025-08" db="UniProtKB">
        <authorList>
            <consortium name="Ensembl"/>
        </authorList>
    </citation>
    <scope>IDENTIFICATION</scope>
</reference>
<organism evidence="10 11">
    <name type="scientific">Paramormyrops kingsleyae</name>
    <dbReference type="NCBI Taxonomy" id="1676925"/>
    <lineage>
        <taxon>Eukaryota</taxon>
        <taxon>Metazoa</taxon>
        <taxon>Chordata</taxon>
        <taxon>Craniata</taxon>
        <taxon>Vertebrata</taxon>
        <taxon>Euteleostomi</taxon>
        <taxon>Actinopterygii</taxon>
        <taxon>Neopterygii</taxon>
        <taxon>Teleostei</taxon>
        <taxon>Osteoglossocephala</taxon>
        <taxon>Osteoglossomorpha</taxon>
        <taxon>Osteoglossiformes</taxon>
        <taxon>Mormyridae</taxon>
        <taxon>Paramormyrops</taxon>
    </lineage>
</organism>
<evidence type="ECO:0000256" key="7">
    <source>
        <dbReference type="SAM" id="Coils"/>
    </source>
</evidence>
<dbReference type="Proteomes" id="UP000261540">
    <property type="component" value="Unplaced"/>
</dbReference>
<dbReference type="GeneTree" id="ENSGT00940000155154"/>
<dbReference type="PROSITE" id="PS51981">
    <property type="entry name" value="ZF_RZ"/>
    <property type="match status" value="1"/>
</dbReference>
<dbReference type="InterPro" id="IPR046439">
    <property type="entry name" value="ZF_RZ_dom"/>
</dbReference>
<evidence type="ECO:0000313" key="11">
    <source>
        <dbReference type="Proteomes" id="UP000261540"/>
    </source>
</evidence>
<evidence type="ECO:0000313" key="10">
    <source>
        <dbReference type="Ensembl" id="ENSPKIP00000016438.1"/>
    </source>
</evidence>
<keyword evidence="5" id="KW-0862">Zinc</keyword>
<dbReference type="SUPFAM" id="SSF52540">
    <property type="entry name" value="P-loop containing nucleoside triphosphate hydrolases"/>
    <property type="match status" value="1"/>
</dbReference>
<feature type="compositionally biased region" description="Basic and acidic residues" evidence="8">
    <location>
        <begin position="77"/>
        <end position="97"/>
    </location>
</feature>
<dbReference type="InterPro" id="IPR057373">
    <property type="entry name" value="ZNFX1"/>
</dbReference>
<dbReference type="Ensembl" id="ENSPKIT00000040929.1">
    <property type="protein sequence ID" value="ENSPKIP00000016438.1"/>
    <property type="gene ID" value="ENSPKIG00000002763.1"/>
</dbReference>
<evidence type="ECO:0000256" key="2">
    <source>
        <dbReference type="ARBA" id="ARBA00022490"/>
    </source>
</evidence>
<evidence type="ECO:0000256" key="1">
    <source>
        <dbReference type="ARBA" id="ARBA00004496"/>
    </source>
</evidence>
<dbReference type="FunFam" id="3.40.50.300:FF:000742">
    <property type="entry name" value="NFX1-type zinc finger-containing protein 1"/>
    <property type="match status" value="1"/>
</dbReference>
<feature type="compositionally biased region" description="Basic and acidic residues" evidence="8">
    <location>
        <begin position="55"/>
        <end position="67"/>
    </location>
</feature>
<dbReference type="InterPro" id="IPR027417">
    <property type="entry name" value="P-loop_NTPase"/>
</dbReference>
<dbReference type="InterPro" id="IPR047187">
    <property type="entry name" value="SF1_C_Upf1"/>
</dbReference>
<accession>A0A3B3RDJ3</accession>
<dbReference type="GO" id="GO:0002376">
    <property type="term" value="P:immune system process"/>
    <property type="evidence" value="ECO:0007669"/>
    <property type="project" value="UniProtKB-KW"/>
</dbReference>